<proteinExistence type="predicted"/>
<dbReference type="InterPro" id="IPR038404">
    <property type="entry name" value="TRAP_DctP_sf"/>
</dbReference>
<dbReference type="NCBIfam" id="TIGR00787">
    <property type="entry name" value="dctP"/>
    <property type="match status" value="1"/>
</dbReference>
<dbReference type="EMBL" id="JAUOZS010000001">
    <property type="protein sequence ID" value="MDT8902061.1"/>
    <property type="molecule type" value="Genomic_DNA"/>
</dbReference>
<dbReference type="PANTHER" id="PTHR33376:SF2">
    <property type="entry name" value="DICARBOXYLATE-BINDING PERIPLASMIC PROTEIN"/>
    <property type="match status" value="1"/>
</dbReference>
<evidence type="ECO:0000256" key="1">
    <source>
        <dbReference type="ARBA" id="ARBA00022729"/>
    </source>
</evidence>
<comment type="caution">
    <text evidence="3">The sequence shown here is derived from an EMBL/GenBank/DDBJ whole genome shotgun (WGS) entry which is preliminary data.</text>
</comment>
<evidence type="ECO:0000313" key="3">
    <source>
        <dbReference type="EMBL" id="MDT8902061.1"/>
    </source>
</evidence>
<dbReference type="PIRSF" id="PIRSF006470">
    <property type="entry name" value="DctB"/>
    <property type="match status" value="1"/>
</dbReference>
<sequence>MSKNKLILVVALLLTVTFLVTACGGGTKPAPAKNEPKTIKLAHVVNEKDGFHIAALKFKELVEQRTKGMVKVEIHPNASLGDERTLIEGMQLGTVHMGVITNGPVANFLPELAVFEMPFLFASPEEAYKVLDGAVGQKVLAKLDAINLKGLAYAERGFRNLTNSKKAVKSPADMAGLKIRVMENPVYIDTFKTLGANAVPMAWTEALTALQQGTIDGQENPVNVIYAFKLNETQKYLSMTKHTYAPALFLMSKKIFAGFDKDTQAIIVKAAQEAAQHERKWNAEQMAGQLKALKEKGMEIIEPDSKAFQSAVKPVYDKYGQKFGSLLQDIEKAKK</sequence>
<feature type="signal peptide" evidence="2">
    <location>
        <begin position="1"/>
        <end position="22"/>
    </location>
</feature>
<feature type="chain" id="PRO_5046667994" evidence="2">
    <location>
        <begin position="23"/>
        <end position="335"/>
    </location>
</feature>
<dbReference type="InterPro" id="IPR018389">
    <property type="entry name" value="DctP_fam"/>
</dbReference>
<dbReference type="CDD" id="cd13675">
    <property type="entry name" value="PBP2_TRAP_SBP_like_5"/>
    <property type="match status" value="1"/>
</dbReference>
<protein>
    <submittedName>
        <fullName evidence="3">TRAP transporter substrate-binding protein</fullName>
    </submittedName>
</protein>
<dbReference type="Gene3D" id="3.40.190.170">
    <property type="entry name" value="Bacterial extracellular solute-binding protein, family 7"/>
    <property type="match status" value="1"/>
</dbReference>
<dbReference type="Pfam" id="PF03480">
    <property type="entry name" value="DctP"/>
    <property type="match status" value="1"/>
</dbReference>
<evidence type="ECO:0000313" key="4">
    <source>
        <dbReference type="Proteomes" id="UP001254848"/>
    </source>
</evidence>
<dbReference type="PANTHER" id="PTHR33376">
    <property type="match status" value="1"/>
</dbReference>
<accession>A0ABU3P1V4</accession>
<keyword evidence="4" id="KW-1185">Reference proteome</keyword>
<dbReference type="InterPro" id="IPR004682">
    <property type="entry name" value="TRAP_DctP"/>
</dbReference>
<dbReference type="RefSeq" id="WP_413780551.1">
    <property type="nucleotide sequence ID" value="NZ_JAUOZS010000001.1"/>
</dbReference>
<name>A0ABU3P1V4_9FIRM</name>
<reference evidence="3 4" key="1">
    <citation type="submission" date="2023-07" db="EMBL/GenBank/DDBJ databases">
        <title>The novel representative of Negativicutes class, Anaeroselena agilis gen. nov. sp. nov.</title>
        <authorList>
            <person name="Prokofeva M.I."/>
            <person name="Elcheninov A.G."/>
            <person name="Klyukina A."/>
            <person name="Kublanov I.V."/>
            <person name="Frolov E.N."/>
            <person name="Podosokorskaya O.A."/>
        </authorList>
    </citation>
    <scope>NUCLEOTIDE SEQUENCE [LARGE SCALE GENOMIC DNA]</scope>
    <source>
        <strain evidence="3 4">4137-cl</strain>
    </source>
</reference>
<gene>
    <name evidence="3" type="ORF">Q4T40_12470</name>
</gene>
<dbReference type="SUPFAM" id="SSF53850">
    <property type="entry name" value="Periplasmic binding protein-like II"/>
    <property type="match status" value="1"/>
</dbReference>
<keyword evidence="1 2" id="KW-0732">Signal</keyword>
<evidence type="ECO:0000256" key="2">
    <source>
        <dbReference type="SAM" id="SignalP"/>
    </source>
</evidence>
<organism evidence="3 4">
    <name type="scientific">Anaeroselena agilis</name>
    <dbReference type="NCBI Taxonomy" id="3063788"/>
    <lineage>
        <taxon>Bacteria</taxon>
        <taxon>Bacillati</taxon>
        <taxon>Bacillota</taxon>
        <taxon>Negativicutes</taxon>
        <taxon>Acetonemataceae</taxon>
        <taxon>Anaeroselena</taxon>
    </lineage>
</organism>
<dbReference type="Proteomes" id="UP001254848">
    <property type="component" value="Unassembled WGS sequence"/>
</dbReference>
<dbReference type="NCBIfam" id="NF037995">
    <property type="entry name" value="TRAP_S1"/>
    <property type="match status" value="1"/>
</dbReference>
<dbReference type="PROSITE" id="PS51257">
    <property type="entry name" value="PROKAR_LIPOPROTEIN"/>
    <property type="match status" value="1"/>
</dbReference>